<feature type="transmembrane region" description="Helical" evidence="1">
    <location>
        <begin position="120"/>
        <end position="141"/>
    </location>
</feature>
<accession>A0AAW2HYQ3</accession>
<feature type="transmembrane region" description="Helical" evidence="1">
    <location>
        <begin position="190"/>
        <end position="210"/>
    </location>
</feature>
<dbReference type="AlphaFoldDB" id="A0AAW2HYQ3"/>
<dbReference type="EMBL" id="JARGDH010000002">
    <property type="protein sequence ID" value="KAL0274548.1"/>
    <property type="molecule type" value="Genomic_DNA"/>
</dbReference>
<feature type="transmembrane region" description="Helical" evidence="1">
    <location>
        <begin position="342"/>
        <end position="362"/>
    </location>
</feature>
<sequence>MRAESVLWPGARSCGDSKMVLKLNECCFDIFSSFNSSSRLYIRNSECLECDFTGQKSVIRPLGKTSFILNVEYPTEFYIKNREHAYCNRSFHFGDLGKYSMNVSHDLCSDVLVKAAPESAWVNIAVVLSVLTTVLLGYGMYKFIATAKCCRPVRSDVPFHELEVNVGGTDSRNSQRTYNSQTRCRRHSRIAAIDVFRGIAITLMIFVNYGGGGYRIFRHSPWDGLTVADLVFPWFIWLMGVSVALSLRSKLRTSVPRKKILTHILNRTLILIILGLVINSGSSSHGRSSDLDSFSSLRIPGVLQRIGLTYCIVALTELVFARPQRNEQYGPWNLCADVVDSIVQWVIALAFVAAHAFITFMLPVPGCPTGYLGPGGRHRHSQFENCTGGAAGYIDRLLLSENHLYQHPTCQKIYQTRLPYDPEGLLGTMTSVFCAFLGLHAGRIILCYENTASRLLRWLTWGMLLGLIGSLLCNFMENDGFVPINKNLWSISYVCIASSSSFIIFSGLYWLVDYRRFYGGFPFVYAGMNALVLYVGHDILKKFLPWYWKPYSQTHMELLAMNITATAIWLLIAFILYRHNILVVL</sequence>
<protein>
    <recommendedName>
        <fullName evidence="2">Heparan-alpha-glucosaminide N-acetyltransferase catalytic domain-containing protein</fullName>
    </recommendedName>
</protein>
<feature type="transmembrane region" description="Helical" evidence="1">
    <location>
        <begin position="556"/>
        <end position="577"/>
    </location>
</feature>
<comment type="caution">
    <text evidence="3">The sequence shown here is derived from an EMBL/GenBank/DDBJ whole genome shotgun (WGS) entry which is preliminary data.</text>
</comment>
<dbReference type="Pfam" id="PF07786">
    <property type="entry name" value="HGSNAT_cat"/>
    <property type="match status" value="1"/>
</dbReference>
<feature type="transmembrane region" description="Helical" evidence="1">
    <location>
        <begin position="517"/>
        <end position="536"/>
    </location>
</feature>
<reference evidence="3" key="1">
    <citation type="journal article" date="2024" name="Gigascience">
        <title>Chromosome-level genome of the poultry shaft louse Menopon gallinae provides insight into the host-switching and adaptive evolution of parasitic lice.</title>
        <authorList>
            <person name="Xu Y."/>
            <person name="Ma L."/>
            <person name="Liu S."/>
            <person name="Liang Y."/>
            <person name="Liu Q."/>
            <person name="He Z."/>
            <person name="Tian L."/>
            <person name="Duan Y."/>
            <person name="Cai W."/>
            <person name="Li H."/>
            <person name="Song F."/>
        </authorList>
    </citation>
    <scope>NUCLEOTIDE SEQUENCE</scope>
    <source>
        <strain evidence="3">Cailab_2023a</strain>
    </source>
</reference>
<dbReference type="PANTHER" id="PTHR31061">
    <property type="entry name" value="LD22376P"/>
    <property type="match status" value="1"/>
</dbReference>
<feature type="transmembrane region" description="Helical" evidence="1">
    <location>
        <begin position="260"/>
        <end position="282"/>
    </location>
</feature>
<feature type="transmembrane region" description="Helical" evidence="1">
    <location>
        <begin position="230"/>
        <end position="248"/>
    </location>
</feature>
<evidence type="ECO:0000259" key="2">
    <source>
        <dbReference type="Pfam" id="PF07786"/>
    </source>
</evidence>
<keyword evidence="1" id="KW-0472">Membrane</keyword>
<feature type="domain" description="Heparan-alpha-glucosaminide N-acetyltransferase catalytic" evidence="2">
    <location>
        <begin position="189"/>
        <end position="283"/>
    </location>
</feature>
<dbReference type="PANTHER" id="PTHR31061:SF24">
    <property type="entry name" value="LD22376P"/>
    <property type="match status" value="1"/>
</dbReference>
<gene>
    <name evidence="3" type="ORF">PYX00_002650</name>
</gene>
<evidence type="ECO:0000313" key="3">
    <source>
        <dbReference type="EMBL" id="KAL0274548.1"/>
    </source>
</evidence>
<keyword evidence="1" id="KW-1133">Transmembrane helix</keyword>
<feature type="transmembrane region" description="Helical" evidence="1">
    <location>
        <begin position="425"/>
        <end position="446"/>
    </location>
</feature>
<proteinExistence type="predicted"/>
<dbReference type="InterPro" id="IPR012429">
    <property type="entry name" value="HGSNAT_cat"/>
</dbReference>
<evidence type="ECO:0000256" key="1">
    <source>
        <dbReference type="SAM" id="Phobius"/>
    </source>
</evidence>
<feature type="transmembrane region" description="Helical" evidence="1">
    <location>
        <begin position="302"/>
        <end position="321"/>
    </location>
</feature>
<name>A0AAW2HYQ3_9NEOP</name>
<feature type="transmembrane region" description="Helical" evidence="1">
    <location>
        <begin position="458"/>
        <end position="477"/>
    </location>
</feature>
<organism evidence="3">
    <name type="scientific">Menopon gallinae</name>
    <name type="common">poultry shaft louse</name>
    <dbReference type="NCBI Taxonomy" id="328185"/>
    <lineage>
        <taxon>Eukaryota</taxon>
        <taxon>Metazoa</taxon>
        <taxon>Ecdysozoa</taxon>
        <taxon>Arthropoda</taxon>
        <taxon>Hexapoda</taxon>
        <taxon>Insecta</taxon>
        <taxon>Pterygota</taxon>
        <taxon>Neoptera</taxon>
        <taxon>Paraneoptera</taxon>
        <taxon>Psocodea</taxon>
        <taxon>Troctomorpha</taxon>
        <taxon>Phthiraptera</taxon>
        <taxon>Amblycera</taxon>
        <taxon>Menoponidae</taxon>
        <taxon>Menopon</taxon>
    </lineage>
</organism>
<keyword evidence="1" id="KW-0812">Transmembrane</keyword>
<feature type="transmembrane region" description="Helical" evidence="1">
    <location>
        <begin position="489"/>
        <end position="510"/>
    </location>
</feature>